<dbReference type="EMBL" id="JAPQKO010000001">
    <property type="protein sequence ID" value="KAJ5183167.1"/>
    <property type="molecule type" value="Genomic_DNA"/>
</dbReference>
<name>A0A9W9ISE8_9EURO</name>
<keyword evidence="1" id="KW-1133">Transmembrane helix</keyword>
<evidence type="ECO:0000313" key="2">
    <source>
        <dbReference type="EMBL" id="KAJ5183167.1"/>
    </source>
</evidence>
<evidence type="ECO:0000256" key="1">
    <source>
        <dbReference type="SAM" id="Phobius"/>
    </source>
</evidence>
<dbReference type="AlphaFoldDB" id="A0A9W9ISE8"/>
<dbReference type="OrthoDB" id="3945418at2759"/>
<evidence type="ECO:0000313" key="3">
    <source>
        <dbReference type="Proteomes" id="UP001146351"/>
    </source>
</evidence>
<keyword evidence="1" id="KW-0812">Transmembrane</keyword>
<protein>
    <submittedName>
        <fullName evidence="2">Uncharacterized protein</fullName>
    </submittedName>
</protein>
<reference evidence="2" key="2">
    <citation type="journal article" date="2023" name="IMA Fungus">
        <title>Comparative genomic study of the Penicillium genus elucidates a diverse pangenome and 15 lateral gene transfer events.</title>
        <authorList>
            <person name="Petersen C."/>
            <person name="Sorensen T."/>
            <person name="Nielsen M.R."/>
            <person name="Sondergaard T.E."/>
            <person name="Sorensen J.L."/>
            <person name="Fitzpatrick D.A."/>
            <person name="Frisvad J.C."/>
            <person name="Nielsen K.L."/>
        </authorList>
    </citation>
    <scope>NUCLEOTIDE SEQUENCE</scope>
    <source>
        <strain evidence="2">IBT 21917</strain>
    </source>
</reference>
<organism evidence="2 3">
    <name type="scientific">Penicillium capsulatum</name>
    <dbReference type="NCBI Taxonomy" id="69766"/>
    <lineage>
        <taxon>Eukaryota</taxon>
        <taxon>Fungi</taxon>
        <taxon>Dikarya</taxon>
        <taxon>Ascomycota</taxon>
        <taxon>Pezizomycotina</taxon>
        <taxon>Eurotiomycetes</taxon>
        <taxon>Eurotiomycetidae</taxon>
        <taxon>Eurotiales</taxon>
        <taxon>Aspergillaceae</taxon>
        <taxon>Penicillium</taxon>
    </lineage>
</organism>
<dbReference type="Proteomes" id="UP001146351">
    <property type="component" value="Unassembled WGS sequence"/>
</dbReference>
<sequence length="85" mass="9560">MVSGFLPRRVPKDGVEIAGYYIPVGLAYLMLYSILAVQFSCFEMELFETTEKDVEIVDQFAPVLRGVVKVKITKDPWADSNLSDV</sequence>
<gene>
    <name evidence="2" type="ORF">N7492_000783</name>
</gene>
<accession>A0A9W9ISE8</accession>
<proteinExistence type="predicted"/>
<keyword evidence="1" id="KW-0472">Membrane</keyword>
<feature type="transmembrane region" description="Helical" evidence="1">
    <location>
        <begin position="20"/>
        <end position="42"/>
    </location>
</feature>
<keyword evidence="3" id="KW-1185">Reference proteome</keyword>
<reference evidence="2" key="1">
    <citation type="submission" date="2022-11" db="EMBL/GenBank/DDBJ databases">
        <authorList>
            <person name="Petersen C."/>
        </authorList>
    </citation>
    <scope>NUCLEOTIDE SEQUENCE</scope>
    <source>
        <strain evidence="2">IBT 21917</strain>
    </source>
</reference>
<comment type="caution">
    <text evidence="2">The sequence shown here is derived from an EMBL/GenBank/DDBJ whole genome shotgun (WGS) entry which is preliminary data.</text>
</comment>